<sequence length="436" mass="48127">MAASGQLPVTQDLSSLRAKLQKLLRFLREALPISNAHTVDFYTESVWEKLVDLPPETVLSALRTSAAASEACPLEEAGRMSGEWRVGGAGPKAGRDPGPWVACRVAEVEQTPKLVNVEAFALAAKYYSVQNLGICTPFDQLLVALHGNQKQRTDENVKLDEFMNLKKSHEVQAMSELISSIAEYCGIKQVIDLGSGKGYLSSFLSLKYGLKVYGIDSSNTRGAEERNRKLKKHWKVYRRRSKPDVSGLALQTAKEKKVQDEAKCKADTEGVGTNSTAGQGKPSTSDFLSEFSGSVISDIRRQMENLKVYSHQEENLCFENAFSLRDLLPVNAIDPTSSSQIPKRKMSEASKERRKITSKSNESNIYSPLTSIITADSELHDIIKDLEDCLMVGLHTCGDLAPNTLRIFTSKSEVKGVCSVGCCYHLLSEEFENPHK</sequence>
<comment type="caution">
    <text evidence="3">The sequence shown here is derived from an EMBL/GenBank/DDBJ whole genome shotgun (WGS) entry which is preliminary data.</text>
</comment>
<gene>
    <name evidence="3" type="ORF">Celaphus_00011346</name>
</gene>
<proteinExistence type="predicted"/>
<dbReference type="EMBL" id="MKHE01000003">
    <property type="protein sequence ID" value="OWK16916.1"/>
    <property type="molecule type" value="Genomic_DNA"/>
</dbReference>
<dbReference type="SUPFAM" id="SSF53335">
    <property type="entry name" value="S-adenosyl-L-methionine-dependent methyltransferases"/>
    <property type="match status" value="1"/>
</dbReference>
<feature type="region of interest" description="Disordered" evidence="1">
    <location>
        <begin position="264"/>
        <end position="284"/>
    </location>
</feature>
<dbReference type="Gene3D" id="3.40.50.150">
    <property type="entry name" value="Vaccinia Virus protein VP39"/>
    <property type="match status" value="1"/>
</dbReference>
<dbReference type="PANTHER" id="PTHR12496">
    <property type="entry name" value="CGI-41 METHYLTRANSFERASE"/>
    <property type="match status" value="1"/>
</dbReference>
<dbReference type="Proteomes" id="UP000242450">
    <property type="component" value="Chromosome 3"/>
</dbReference>
<feature type="region of interest" description="Disordered" evidence="1">
    <location>
        <begin position="335"/>
        <end position="361"/>
    </location>
</feature>
<reference evidence="3 4" key="1">
    <citation type="journal article" date="2018" name="Mol. Genet. Genomics">
        <title>The red deer Cervus elaphus genome CerEla1.0: sequencing, annotating, genes, and chromosomes.</title>
        <authorList>
            <person name="Bana N.A."/>
            <person name="Nyiri A."/>
            <person name="Nagy J."/>
            <person name="Frank K."/>
            <person name="Nagy T."/>
            <person name="Steger V."/>
            <person name="Schiller M."/>
            <person name="Lakatos P."/>
            <person name="Sugar L."/>
            <person name="Horn P."/>
            <person name="Barta E."/>
            <person name="Orosz L."/>
        </authorList>
    </citation>
    <scope>NUCLEOTIDE SEQUENCE [LARGE SCALE GENOMIC DNA]</scope>
    <source>
        <strain evidence="3">Hungarian</strain>
    </source>
</reference>
<dbReference type="InterPro" id="IPR025714">
    <property type="entry name" value="Methyltranfer_dom"/>
</dbReference>
<dbReference type="OrthoDB" id="10258156at2759"/>
<keyword evidence="4" id="KW-1185">Reference proteome</keyword>
<feature type="domain" description="Methyltransferase" evidence="2">
    <location>
        <begin position="166"/>
        <end position="429"/>
    </location>
</feature>
<evidence type="ECO:0000313" key="4">
    <source>
        <dbReference type="Proteomes" id="UP000242450"/>
    </source>
</evidence>
<accession>A0A212DF97</accession>
<dbReference type="InterPro" id="IPR029063">
    <property type="entry name" value="SAM-dependent_MTases_sf"/>
</dbReference>
<dbReference type="InterPro" id="IPR052220">
    <property type="entry name" value="METTL25"/>
</dbReference>
<evidence type="ECO:0000313" key="3">
    <source>
        <dbReference type="EMBL" id="OWK16916.1"/>
    </source>
</evidence>
<dbReference type="PANTHER" id="PTHR12496:SF9">
    <property type="entry name" value="METHYLTRANSFERASE-LIKE PROTEIN 25-RELATED"/>
    <property type="match status" value="1"/>
</dbReference>
<name>A0A212DF97_CEREH</name>
<organism evidence="3 4">
    <name type="scientific">Cervus elaphus hippelaphus</name>
    <name type="common">European red deer</name>
    <dbReference type="NCBI Taxonomy" id="46360"/>
    <lineage>
        <taxon>Eukaryota</taxon>
        <taxon>Metazoa</taxon>
        <taxon>Chordata</taxon>
        <taxon>Craniata</taxon>
        <taxon>Vertebrata</taxon>
        <taxon>Euteleostomi</taxon>
        <taxon>Mammalia</taxon>
        <taxon>Eutheria</taxon>
        <taxon>Laurasiatheria</taxon>
        <taxon>Artiodactyla</taxon>
        <taxon>Ruminantia</taxon>
        <taxon>Pecora</taxon>
        <taxon>Cervidae</taxon>
        <taxon>Cervinae</taxon>
        <taxon>Cervus</taxon>
    </lineage>
</organism>
<feature type="non-terminal residue" evidence="3">
    <location>
        <position position="436"/>
    </location>
</feature>
<evidence type="ECO:0000256" key="1">
    <source>
        <dbReference type="SAM" id="MobiDB-lite"/>
    </source>
</evidence>
<feature type="compositionally biased region" description="Polar residues" evidence="1">
    <location>
        <begin position="271"/>
        <end position="284"/>
    </location>
</feature>
<evidence type="ECO:0000259" key="2">
    <source>
        <dbReference type="Pfam" id="PF13679"/>
    </source>
</evidence>
<dbReference type="Pfam" id="PF13679">
    <property type="entry name" value="Methyltransf_32"/>
    <property type="match status" value="1"/>
</dbReference>
<dbReference type="AlphaFoldDB" id="A0A212DF97"/>
<protein>
    <recommendedName>
        <fullName evidence="2">Methyltransferase domain-containing protein</fullName>
    </recommendedName>
</protein>